<evidence type="ECO:0000313" key="2">
    <source>
        <dbReference type="EMBL" id="KTD20610.1"/>
    </source>
</evidence>
<reference evidence="2 3" key="1">
    <citation type="submission" date="2015-11" db="EMBL/GenBank/DDBJ databases">
        <title>Genomic analysis of 38 Legionella species identifies large and diverse effector repertoires.</title>
        <authorList>
            <person name="Burstein D."/>
            <person name="Amaro F."/>
            <person name="Zusman T."/>
            <person name="Lifshitz Z."/>
            <person name="Cohen O."/>
            <person name="Gilbert J.A."/>
            <person name="Pupko T."/>
            <person name="Shuman H.A."/>
            <person name="Segal G."/>
        </authorList>
    </citation>
    <scope>NUCLEOTIDE SEQUENCE [LARGE SCALE GENOMIC DNA]</scope>
    <source>
        <strain evidence="2 3">Bercovier 4</strain>
    </source>
</reference>
<accession>A0A0W0VKH4</accession>
<keyword evidence="1" id="KW-1133">Transmembrane helix</keyword>
<dbReference type="Proteomes" id="UP000054761">
    <property type="component" value="Unassembled WGS sequence"/>
</dbReference>
<organism evidence="2 3">
    <name type="scientific">Legionella israelensis</name>
    <dbReference type="NCBI Taxonomy" id="454"/>
    <lineage>
        <taxon>Bacteria</taxon>
        <taxon>Pseudomonadati</taxon>
        <taxon>Pseudomonadota</taxon>
        <taxon>Gammaproteobacteria</taxon>
        <taxon>Legionellales</taxon>
        <taxon>Legionellaceae</taxon>
        <taxon>Legionella</taxon>
    </lineage>
</organism>
<gene>
    <name evidence="2" type="ORF">Lisr_1704</name>
</gene>
<evidence type="ECO:0000256" key="1">
    <source>
        <dbReference type="SAM" id="Phobius"/>
    </source>
</evidence>
<dbReference type="PATRIC" id="fig|454.4.peg.1852"/>
<sequence>MKKILFGCRLVSCLMVLTLVIHWKVPVIPFQLILQQPDILNGWMGWTLYFVIMGALFFILNLIAAIGLFAVRKWGFKIGYLAIICSNLSGISYLPIKFFLSQPSIIPMIIINLVLLSYVIYLDISSRKFLRSSQSPKKYFKKIAC</sequence>
<dbReference type="AlphaFoldDB" id="A0A0W0VKH4"/>
<comment type="caution">
    <text evidence="2">The sequence shown here is derived from an EMBL/GenBank/DDBJ whole genome shotgun (WGS) entry which is preliminary data.</text>
</comment>
<proteinExistence type="predicted"/>
<protein>
    <submittedName>
        <fullName evidence="2">Uncharacterized protein</fullName>
    </submittedName>
</protein>
<keyword evidence="3" id="KW-1185">Reference proteome</keyword>
<evidence type="ECO:0000313" key="3">
    <source>
        <dbReference type="Proteomes" id="UP000054761"/>
    </source>
</evidence>
<feature type="transmembrane region" description="Helical" evidence="1">
    <location>
        <begin position="105"/>
        <end position="124"/>
    </location>
</feature>
<feature type="transmembrane region" description="Helical" evidence="1">
    <location>
        <begin position="78"/>
        <end position="99"/>
    </location>
</feature>
<keyword evidence="1" id="KW-0812">Transmembrane</keyword>
<dbReference type="EMBL" id="LNYH01000098">
    <property type="protein sequence ID" value="KTD20610.1"/>
    <property type="molecule type" value="Genomic_DNA"/>
</dbReference>
<keyword evidence="1" id="KW-0472">Membrane</keyword>
<feature type="transmembrane region" description="Helical" evidence="1">
    <location>
        <begin position="46"/>
        <end position="71"/>
    </location>
</feature>
<feature type="transmembrane region" description="Helical" evidence="1">
    <location>
        <begin position="12"/>
        <end position="34"/>
    </location>
</feature>
<name>A0A0W0VKH4_9GAMM</name>